<dbReference type="InterPro" id="IPR026588">
    <property type="entry name" value="Choice_anch_A"/>
</dbReference>
<accession>A0ABU1UQ10</accession>
<dbReference type="Proteomes" id="UP001257739">
    <property type="component" value="Unassembled WGS sequence"/>
</dbReference>
<protein>
    <submittedName>
        <fullName evidence="4">Choice-of-anchor A domain-containing protein</fullName>
    </submittedName>
</protein>
<feature type="domain" description="Choice-of-anchor A" evidence="3">
    <location>
        <begin position="58"/>
        <end position="328"/>
    </location>
</feature>
<feature type="compositionally biased region" description="Acidic residues" evidence="1">
    <location>
        <begin position="406"/>
        <end position="416"/>
    </location>
</feature>
<evidence type="ECO:0000313" key="5">
    <source>
        <dbReference type="Proteomes" id="UP001257739"/>
    </source>
</evidence>
<feature type="region of interest" description="Disordered" evidence="1">
    <location>
        <begin position="336"/>
        <end position="534"/>
    </location>
</feature>
<feature type="signal peptide" evidence="2">
    <location>
        <begin position="1"/>
        <end position="24"/>
    </location>
</feature>
<feature type="compositionally biased region" description="Acidic residues" evidence="1">
    <location>
        <begin position="482"/>
        <end position="492"/>
    </location>
</feature>
<feature type="compositionally biased region" description="Acidic residues" evidence="1">
    <location>
        <begin position="349"/>
        <end position="378"/>
    </location>
</feature>
<organism evidence="4 5">
    <name type="scientific">Aeromicrobium panaciterrae</name>
    <dbReference type="NCBI Taxonomy" id="363861"/>
    <lineage>
        <taxon>Bacteria</taxon>
        <taxon>Bacillati</taxon>
        <taxon>Actinomycetota</taxon>
        <taxon>Actinomycetes</taxon>
        <taxon>Propionibacteriales</taxon>
        <taxon>Nocardioidaceae</taxon>
        <taxon>Aeromicrobium</taxon>
    </lineage>
</organism>
<dbReference type="RefSeq" id="WP_309970492.1">
    <property type="nucleotide sequence ID" value="NZ_JAVDWH010000001.1"/>
</dbReference>
<feature type="compositionally biased region" description="Acidic residues" evidence="1">
    <location>
        <begin position="501"/>
        <end position="528"/>
    </location>
</feature>
<feature type="compositionally biased region" description="Acidic residues" evidence="1">
    <location>
        <begin position="463"/>
        <end position="473"/>
    </location>
</feature>
<sequence>MRRVVFVCGFTLLVAMGWSLSAVAFPDPIGDCIGSGCPSEPYPNPNNGDFIGTDEALNVFVGGSMNVVSSAAESEGKLVVLGNLDVSKSSAGSYNIGVVGAGSRITPPNDSDHAVIGGDITVEDSPLSTIHLGGSDSDETRWGNLAYGGDTTISQGDRLDLTPNGQLIDGGPTVTDPYASLRGTITGISNCAATYTATGTVNVQFGTATFTGDGASMLQVFNVPGDIGTSSENVSIDLVGVPEGATVVINMLDTDPGVFLNVALLLSVTPEYTRLVWNFPNAATATIGGSAQVPGSILVGPTTSTTTITSPGTNGRVLLAGNLVHGGGTASGQEMHAYPFKGTLPPCEPAEDVDTPADVADTDTDADTDTAADADADLPADVADFGTDTESDVDTDLPADVADLGTDTESDVDTDQPADVADLGTDTESDVDTDQPADVADLGTDTESDVDTDQPADVADLGTDTESDVDTDQPADVADFGTDTESDVDTDQPADVADLGADTDGDADTDDAADDSDGGEVDPEEGEALPDTGADRYAPLIAALGAASLLAGTAITRRARRPLPTHRA</sequence>
<feature type="compositionally biased region" description="Acidic residues" evidence="1">
    <location>
        <begin position="444"/>
        <end position="454"/>
    </location>
</feature>
<keyword evidence="5" id="KW-1185">Reference proteome</keyword>
<proteinExistence type="predicted"/>
<evidence type="ECO:0000259" key="3">
    <source>
        <dbReference type="Pfam" id="PF20597"/>
    </source>
</evidence>
<evidence type="ECO:0000256" key="2">
    <source>
        <dbReference type="SAM" id="SignalP"/>
    </source>
</evidence>
<name>A0ABU1UQ10_9ACTN</name>
<comment type="caution">
    <text evidence="4">The sequence shown here is derived from an EMBL/GenBank/DDBJ whole genome shotgun (WGS) entry which is preliminary data.</text>
</comment>
<feature type="chain" id="PRO_5045567055" evidence="2">
    <location>
        <begin position="25"/>
        <end position="568"/>
    </location>
</feature>
<feature type="compositionally biased region" description="Acidic residues" evidence="1">
    <location>
        <begin position="387"/>
        <end position="397"/>
    </location>
</feature>
<evidence type="ECO:0000313" key="4">
    <source>
        <dbReference type="EMBL" id="MDR7087235.1"/>
    </source>
</evidence>
<dbReference type="Pfam" id="PF20597">
    <property type="entry name" value="pAdhesive_15"/>
    <property type="match status" value="1"/>
</dbReference>
<keyword evidence="2" id="KW-0732">Signal</keyword>
<gene>
    <name evidence="4" type="ORF">J2X11_002074</name>
</gene>
<dbReference type="NCBIfam" id="TIGR04215">
    <property type="entry name" value="choice_anch_A"/>
    <property type="match status" value="1"/>
</dbReference>
<dbReference type="EMBL" id="JAVDWH010000001">
    <property type="protein sequence ID" value="MDR7087235.1"/>
    <property type="molecule type" value="Genomic_DNA"/>
</dbReference>
<feature type="compositionally biased region" description="Acidic residues" evidence="1">
    <location>
        <begin position="425"/>
        <end position="435"/>
    </location>
</feature>
<evidence type="ECO:0000256" key="1">
    <source>
        <dbReference type="SAM" id="MobiDB-lite"/>
    </source>
</evidence>
<reference evidence="4 5" key="1">
    <citation type="submission" date="2023-07" db="EMBL/GenBank/DDBJ databases">
        <title>Sorghum-associated microbial communities from plants grown in Nebraska, USA.</title>
        <authorList>
            <person name="Schachtman D."/>
        </authorList>
    </citation>
    <scope>NUCLEOTIDE SEQUENCE [LARGE SCALE GENOMIC DNA]</scope>
    <source>
        <strain evidence="4 5">BE248</strain>
    </source>
</reference>